<protein>
    <recommendedName>
        <fullName evidence="3 9">DNA repair protein RecN</fullName>
    </recommendedName>
    <alternativeName>
        <fullName evidence="8 9">Recombination protein N</fullName>
    </alternativeName>
</protein>
<evidence type="ECO:0000256" key="3">
    <source>
        <dbReference type="ARBA" id="ARBA00021315"/>
    </source>
</evidence>
<keyword evidence="4" id="KW-0547">Nucleotide-binding</keyword>
<comment type="function">
    <text evidence="1 9">May be involved in recombinational repair of damaged DNA.</text>
</comment>
<proteinExistence type="inferred from homology"/>
<dbReference type="GO" id="GO:0009432">
    <property type="term" value="P:SOS response"/>
    <property type="evidence" value="ECO:0007669"/>
    <property type="project" value="TreeGrafter"/>
</dbReference>
<organism evidence="11">
    <name type="scientific">uncultured Bacteroidota bacterium</name>
    <dbReference type="NCBI Taxonomy" id="152509"/>
    <lineage>
        <taxon>Bacteria</taxon>
        <taxon>Pseudomonadati</taxon>
        <taxon>Bacteroidota</taxon>
        <taxon>environmental samples</taxon>
    </lineage>
</organism>
<evidence type="ECO:0000313" key="11">
    <source>
        <dbReference type="EMBL" id="BAL53326.1"/>
    </source>
</evidence>
<dbReference type="InterPro" id="IPR003593">
    <property type="entry name" value="AAA+_ATPase"/>
</dbReference>
<feature type="domain" description="AAA+ ATPase" evidence="10">
    <location>
        <begin position="21"/>
        <end position="525"/>
    </location>
</feature>
<dbReference type="SUPFAM" id="SSF52540">
    <property type="entry name" value="P-loop containing nucleoside triphosphate hydrolases"/>
    <property type="match status" value="2"/>
</dbReference>
<dbReference type="PIRSF" id="PIRSF003128">
    <property type="entry name" value="RecN"/>
    <property type="match status" value="1"/>
</dbReference>
<dbReference type="GO" id="GO:0043590">
    <property type="term" value="C:bacterial nucleoid"/>
    <property type="evidence" value="ECO:0007669"/>
    <property type="project" value="TreeGrafter"/>
</dbReference>
<dbReference type="NCBIfam" id="TIGR00634">
    <property type="entry name" value="recN"/>
    <property type="match status" value="1"/>
</dbReference>
<evidence type="ECO:0000256" key="5">
    <source>
        <dbReference type="ARBA" id="ARBA00022763"/>
    </source>
</evidence>
<dbReference type="GO" id="GO:0006310">
    <property type="term" value="P:DNA recombination"/>
    <property type="evidence" value="ECO:0007669"/>
    <property type="project" value="InterPro"/>
</dbReference>
<evidence type="ECO:0000256" key="2">
    <source>
        <dbReference type="ARBA" id="ARBA00009441"/>
    </source>
</evidence>
<dbReference type="PANTHER" id="PTHR11059:SF0">
    <property type="entry name" value="DNA REPAIR PROTEIN RECN"/>
    <property type="match status" value="1"/>
</dbReference>
<evidence type="ECO:0000256" key="7">
    <source>
        <dbReference type="ARBA" id="ARBA00023204"/>
    </source>
</evidence>
<dbReference type="Gene3D" id="3.40.50.300">
    <property type="entry name" value="P-loop containing nucleotide triphosphate hydrolases"/>
    <property type="match status" value="2"/>
</dbReference>
<dbReference type="PANTHER" id="PTHR11059">
    <property type="entry name" value="DNA REPAIR PROTEIN RECN"/>
    <property type="match status" value="1"/>
</dbReference>
<evidence type="ECO:0000256" key="1">
    <source>
        <dbReference type="ARBA" id="ARBA00003618"/>
    </source>
</evidence>
<keyword evidence="5 9" id="KW-0227">DNA damage</keyword>
<dbReference type="GO" id="GO:0005524">
    <property type="term" value="F:ATP binding"/>
    <property type="evidence" value="ECO:0007669"/>
    <property type="project" value="UniProtKB-KW"/>
</dbReference>
<reference evidence="11" key="2">
    <citation type="journal article" date="2012" name="PLoS ONE">
        <title>A Deeply Branching Thermophilic Bacterium with an Ancient Acetyl-CoA Pathway Dominates a Subsurface Ecosystem.</title>
        <authorList>
            <person name="Takami H."/>
            <person name="Noguchi H."/>
            <person name="Takaki Y."/>
            <person name="Uchiyama I."/>
            <person name="Toyoda A."/>
            <person name="Nishi S."/>
            <person name="Chee G.-J."/>
            <person name="Arai W."/>
            <person name="Nunoura T."/>
            <person name="Itoh T."/>
            <person name="Hattori M."/>
            <person name="Takai K."/>
        </authorList>
    </citation>
    <scope>NUCLEOTIDE SEQUENCE</scope>
</reference>
<name>H5SAZ0_9BACT</name>
<evidence type="ECO:0000256" key="9">
    <source>
        <dbReference type="PIRNR" id="PIRNR003128"/>
    </source>
</evidence>
<sequence>MLCSLRVENFAVIEQVEIEFGPALNVITGETGAGKSLLVEAMMAVLGERASSDSVRSGARRAVIEATFNVEGNQHVQRLLTEHDYQNAEPSILILRREIGQSSSRAFINDSPAPLQLVRQLGDLLVDFHGQHEHQSLLKVTLHRVLLDAIGGLDRLVAQYRQTYDTLSAHIGQYRQLLEREHQLRSERDWKRMLLDELEVLAPQEGEKQALEAELRRIENSEQLFEGSASIYALLYGGEQSAHDMLVRARNIAEQLASLDEPFRSAAAELRDLVIRCDELAKDIQRYNAQLEFSPERSLQIRERLAQLARLEKRYGSITSAIEARERFTRELELIENFDSELAHLRDSIAVLRRELGTLGERLSAKRQQVAQRVERSIAQILSRLGMPDATFQVSLSRQPIAAPSIEDRVAEVDGLFYHAYEHGLDDVAFFISTNPGEPPGPLERIVSGGEASRVMLALKTILAKSDRLPILIFDEIDTGISGRIAHRVGVALEELGAYHQVIAITHNPQIAARGQTHIVVEKFSDGKRTTVSARKVSGAARIEEIAKLIAGENISDGARKTARELLEDSSTAAISS</sequence>
<dbReference type="CDD" id="cd03241">
    <property type="entry name" value="ABC_RecN"/>
    <property type="match status" value="2"/>
</dbReference>
<dbReference type="InterPro" id="IPR027417">
    <property type="entry name" value="P-loop_NTPase"/>
</dbReference>
<dbReference type="AlphaFoldDB" id="H5SAZ0"/>
<dbReference type="InterPro" id="IPR004604">
    <property type="entry name" value="DNA_recomb/repair_RecN"/>
</dbReference>
<evidence type="ECO:0000256" key="6">
    <source>
        <dbReference type="ARBA" id="ARBA00022840"/>
    </source>
</evidence>
<dbReference type="Pfam" id="PF02463">
    <property type="entry name" value="SMC_N"/>
    <property type="match status" value="1"/>
</dbReference>
<dbReference type="GO" id="GO:0006281">
    <property type="term" value="P:DNA repair"/>
    <property type="evidence" value="ECO:0007669"/>
    <property type="project" value="UniProtKB-KW"/>
</dbReference>
<comment type="similarity">
    <text evidence="2 9">Belongs to the RecN family.</text>
</comment>
<keyword evidence="7 9" id="KW-0234">DNA repair</keyword>
<evidence type="ECO:0000256" key="8">
    <source>
        <dbReference type="ARBA" id="ARBA00033408"/>
    </source>
</evidence>
<evidence type="ECO:0000259" key="10">
    <source>
        <dbReference type="SMART" id="SM00382"/>
    </source>
</evidence>
<gene>
    <name evidence="11" type="ORF">HGMM_F06F04C07</name>
</gene>
<accession>H5SAZ0</accession>
<reference evidence="11" key="1">
    <citation type="journal article" date="2005" name="Environ. Microbiol.">
        <title>Genetic and functional properties of uncultivated thermophilic crenarchaeotes from a subsurface gold mine as revealed by analysis of genome fragments.</title>
        <authorList>
            <person name="Nunoura T."/>
            <person name="Hirayama H."/>
            <person name="Takami H."/>
            <person name="Oida H."/>
            <person name="Nishi S."/>
            <person name="Shimamura S."/>
            <person name="Suzuki Y."/>
            <person name="Inagaki F."/>
            <person name="Takai K."/>
            <person name="Nealson K.H."/>
            <person name="Horikoshi K."/>
        </authorList>
    </citation>
    <scope>NUCLEOTIDE SEQUENCE</scope>
</reference>
<evidence type="ECO:0000256" key="4">
    <source>
        <dbReference type="ARBA" id="ARBA00022741"/>
    </source>
</evidence>
<dbReference type="EMBL" id="AP011655">
    <property type="protein sequence ID" value="BAL53326.1"/>
    <property type="molecule type" value="Genomic_DNA"/>
</dbReference>
<dbReference type="InterPro" id="IPR003395">
    <property type="entry name" value="RecF/RecN/SMC_N"/>
</dbReference>
<dbReference type="SMART" id="SM00382">
    <property type="entry name" value="AAA"/>
    <property type="match status" value="1"/>
</dbReference>
<keyword evidence="6" id="KW-0067">ATP-binding</keyword>